<accession>A0A0V1KMQ2</accession>
<keyword evidence="1" id="KW-1133">Transmembrane helix</keyword>
<reference evidence="2 3" key="1">
    <citation type="submission" date="2015-05" db="EMBL/GenBank/DDBJ databases">
        <title>Evolution of Trichinella species and genotypes.</title>
        <authorList>
            <person name="Korhonen P.K."/>
            <person name="Edoardo P."/>
            <person name="Giuseppe L.R."/>
            <person name="Gasser R.B."/>
        </authorList>
    </citation>
    <scope>NUCLEOTIDE SEQUENCE [LARGE SCALE GENOMIC DNA]</scope>
    <source>
        <strain evidence="2">ISS10</strain>
    </source>
</reference>
<keyword evidence="3" id="KW-1185">Reference proteome</keyword>
<protein>
    <submittedName>
        <fullName evidence="2">Uncharacterized protein</fullName>
    </submittedName>
</protein>
<dbReference type="EMBL" id="JYDW01000388">
    <property type="protein sequence ID" value="KRZ48570.1"/>
    <property type="molecule type" value="Genomic_DNA"/>
</dbReference>
<gene>
    <name evidence="2" type="ORF">T02_12289</name>
</gene>
<comment type="caution">
    <text evidence="2">The sequence shown here is derived from an EMBL/GenBank/DDBJ whole genome shotgun (WGS) entry which is preliminary data.</text>
</comment>
<proteinExistence type="predicted"/>
<sequence length="35" mass="4043">LKTNIEAKHLICVLSIIIFGIIFEKKIFLINTERA</sequence>
<dbReference type="AlphaFoldDB" id="A0A0V1KMQ2"/>
<dbReference type="Proteomes" id="UP000054721">
    <property type="component" value="Unassembled WGS sequence"/>
</dbReference>
<keyword evidence="1" id="KW-0812">Transmembrane</keyword>
<evidence type="ECO:0000313" key="2">
    <source>
        <dbReference type="EMBL" id="KRZ48570.1"/>
    </source>
</evidence>
<organism evidence="2 3">
    <name type="scientific">Trichinella nativa</name>
    <dbReference type="NCBI Taxonomy" id="6335"/>
    <lineage>
        <taxon>Eukaryota</taxon>
        <taxon>Metazoa</taxon>
        <taxon>Ecdysozoa</taxon>
        <taxon>Nematoda</taxon>
        <taxon>Enoplea</taxon>
        <taxon>Dorylaimia</taxon>
        <taxon>Trichinellida</taxon>
        <taxon>Trichinellidae</taxon>
        <taxon>Trichinella</taxon>
    </lineage>
</organism>
<evidence type="ECO:0000256" key="1">
    <source>
        <dbReference type="SAM" id="Phobius"/>
    </source>
</evidence>
<keyword evidence="1" id="KW-0472">Membrane</keyword>
<feature type="non-terminal residue" evidence="2">
    <location>
        <position position="1"/>
    </location>
</feature>
<name>A0A0V1KMQ2_9BILA</name>
<evidence type="ECO:0000313" key="3">
    <source>
        <dbReference type="Proteomes" id="UP000054721"/>
    </source>
</evidence>
<feature type="transmembrane region" description="Helical" evidence="1">
    <location>
        <begin position="6"/>
        <end position="23"/>
    </location>
</feature>